<dbReference type="InterPro" id="IPR020781">
    <property type="entry name" value="ATPase_OSCP/d_CS"/>
</dbReference>
<dbReference type="Pfam" id="PF00213">
    <property type="entry name" value="OSCP"/>
    <property type="match status" value="1"/>
</dbReference>
<keyword evidence="8" id="KW-0378">Hydrolase</keyword>
<reference evidence="8" key="1">
    <citation type="submission" date="2020-02" db="EMBL/GenBank/DDBJ databases">
        <authorList>
            <person name="Meier V. D."/>
        </authorList>
    </citation>
    <scope>NUCLEOTIDE SEQUENCE</scope>
    <source>
        <strain evidence="8">AVDCRST_MAG26</strain>
    </source>
</reference>
<dbReference type="GO" id="GO:0045259">
    <property type="term" value="C:proton-transporting ATP synthase complex"/>
    <property type="evidence" value="ECO:0007669"/>
    <property type="project" value="UniProtKB-KW"/>
</dbReference>
<keyword evidence="4" id="KW-0406">Ion transport</keyword>
<evidence type="ECO:0000256" key="5">
    <source>
        <dbReference type="ARBA" id="ARBA00023136"/>
    </source>
</evidence>
<dbReference type="GO" id="GO:0046933">
    <property type="term" value="F:proton-transporting ATP synthase activity, rotational mechanism"/>
    <property type="evidence" value="ECO:0007669"/>
    <property type="project" value="InterPro"/>
</dbReference>
<accession>A0A6J4J1Y5</accession>
<evidence type="ECO:0000313" key="8">
    <source>
        <dbReference type="EMBL" id="CAA9264790.1"/>
    </source>
</evidence>
<keyword evidence="7" id="KW-0066">ATP synthesis</keyword>
<evidence type="ECO:0000256" key="4">
    <source>
        <dbReference type="ARBA" id="ARBA00023065"/>
    </source>
</evidence>
<keyword evidence="3" id="KW-0375">Hydrogen ion transport</keyword>
<evidence type="ECO:0000256" key="2">
    <source>
        <dbReference type="ARBA" id="ARBA00022448"/>
    </source>
</evidence>
<dbReference type="AlphaFoldDB" id="A0A6J4J1Y5"/>
<dbReference type="EC" id="3.6.3.14" evidence="8"/>
<dbReference type="PRINTS" id="PR00125">
    <property type="entry name" value="ATPASEDELTA"/>
</dbReference>
<dbReference type="InterPro" id="IPR000711">
    <property type="entry name" value="ATPase_OSCP/dsu"/>
</dbReference>
<sequence length="118" mass="12885">MPPVDPAVVARALYDSLQVTLREQGAENQFDAVTESFFDLVRGSGPREAEVTSAVPLAQQEQNTILQQLRGKYGPALAVRFIVDESILGGLVVRVGDRVLDTSARSRLSEVQQRMLSS</sequence>
<evidence type="ECO:0000256" key="3">
    <source>
        <dbReference type="ARBA" id="ARBA00022781"/>
    </source>
</evidence>
<evidence type="ECO:0000256" key="7">
    <source>
        <dbReference type="ARBA" id="ARBA00023310"/>
    </source>
</evidence>
<evidence type="ECO:0000256" key="1">
    <source>
        <dbReference type="ARBA" id="ARBA00004370"/>
    </source>
</evidence>
<organism evidence="8">
    <name type="scientific">uncultured Chloroflexia bacterium</name>
    <dbReference type="NCBI Taxonomy" id="1672391"/>
    <lineage>
        <taxon>Bacteria</taxon>
        <taxon>Bacillati</taxon>
        <taxon>Chloroflexota</taxon>
        <taxon>Chloroflexia</taxon>
        <taxon>environmental samples</taxon>
    </lineage>
</organism>
<keyword evidence="5" id="KW-0472">Membrane</keyword>
<protein>
    <submittedName>
        <fullName evidence="8">ATP synthase delta chain</fullName>
        <ecNumber evidence="8">3.6.3.14</ecNumber>
    </submittedName>
</protein>
<dbReference type="NCBIfam" id="TIGR01145">
    <property type="entry name" value="ATP_synt_delta"/>
    <property type="match status" value="1"/>
</dbReference>
<dbReference type="EMBL" id="CADCTK010000574">
    <property type="protein sequence ID" value="CAA9264790.1"/>
    <property type="molecule type" value="Genomic_DNA"/>
</dbReference>
<dbReference type="GO" id="GO:0016787">
    <property type="term" value="F:hydrolase activity"/>
    <property type="evidence" value="ECO:0007669"/>
    <property type="project" value="UniProtKB-KW"/>
</dbReference>
<evidence type="ECO:0000256" key="6">
    <source>
        <dbReference type="ARBA" id="ARBA00023196"/>
    </source>
</evidence>
<dbReference type="PANTHER" id="PTHR11910">
    <property type="entry name" value="ATP SYNTHASE DELTA CHAIN"/>
    <property type="match status" value="1"/>
</dbReference>
<proteinExistence type="predicted"/>
<dbReference type="PROSITE" id="PS00389">
    <property type="entry name" value="ATPASE_DELTA"/>
    <property type="match status" value="1"/>
</dbReference>
<keyword evidence="2" id="KW-0813">Transport</keyword>
<gene>
    <name evidence="8" type="ORF">AVDCRST_MAG26-2507</name>
</gene>
<name>A0A6J4J1Y5_9CHLR</name>
<comment type="subcellular location">
    <subcellularLocation>
        <location evidence="1">Membrane</location>
    </subcellularLocation>
</comment>
<keyword evidence="6" id="KW-0139">CF(1)</keyword>